<evidence type="ECO:0000313" key="3">
    <source>
        <dbReference type="Proteomes" id="UP001528850"/>
    </source>
</evidence>
<keyword evidence="1" id="KW-0812">Transmembrane</keyword>
<evidence type="ECO:0000313" key="2">
    <source>
        <dbReference type="EMBL" id="MDF4024322.1"/>
    </source>
</evidence>
<name>A0ABT6B8B9_9GAMM</name>
<protein>
    <recommendedName>
        <fullName evidence="4">DUF2781 domain-containing protein</fullName>
    </recommendedName>
</protein>
<feature type="transmembrane region" description="Helical" evidence="1">
    <location>
        <begin position="66"/>
        <end position="84"/>
    </location>
</feature>
<reference evidence="2 3" key="1">
    <citation type="journal article" date="2024" name="Curr. Microbiol.">
        <title>Luteibacter sahnii sp. nov., A Novel Yellow-Colored Xanthomonadin Pigment Producing Probiotic Bacterium from Healthy Rice Seed Microbiome.</title>
        <authorList>
            <person name="Jaiswal G."/>
            <person name="Rana R."/>
            <person name="Nayak P.K."/>
            <person name="Chouhan R."/>
            <person name="Gandhi S.G."/>
            <person name="Patel H.K."/>
            <person name="Patil P.B."/>
        </authorList>
    </citation>
    <scope>NUCLEOTIDE SEQUENCE [LARGE SCALE GENOMIC DNA]</scope>
    <source>
        <strain evidence="2 3">PPL201</strain>
    </source>
</reference>
<organism evidence="2 3">
    <name type="scientific">Luteibacter sahnii</name>
    <dbReference type="NCBI Taxonomy" id="3021977"/>
    <lineage>
        <taxon>Bacteria</taxon>
        <taxon>Pseudomonadati</taxon>
        <taxon>Pseudomonadota</taxon>
        <taxon>Gammaproteobacteria</taxon>
        <taxon>Lysobacterales</taxon>
        <taxon>Rhodanobacteraceae</taxon>
        <taxon>Luteibacter</taxon>
    </lineage>
</organism>
<feature type="transmembrane region" description="Helical" evidence="1">
    <location>
        <begin position="9"/>
        <end position="29"/>
    </location>
</feature>
<feature type="transmembrane region" description="Helical" evidence="1">
    <location>
        <begin position="134"/>
        <end position="155"/>
    </location>
</feature>
<evidence type="ECO:0008006" key="4">
    <source>
        <dbReference type="Google" id="ProtNLM"/>
    </source>
</evidence>
<keyword evidence="3" id="KW-1185">Reference proteome</keyword>
<gene>
    <name evidence="2" type="ORF">P3W24_05010</name>
</gene>
<comment type="caution">
    <text evidence="2">The sequence shown here is derived from an EMBL/GenBank/DDBJ whole genome shotgun (WGS) entry which is preliminary data.</text>
</comment>
<feature type="transmembrane region" description="Helical" evidence="1">
    <location>
        <begin position="96"/>
        <end position="114"/>
    </location>
</feature>
<keyword evidence="1" id="KW-1133">Transmembrane helix</keyword>
<evidence type="ECO:0000256" key="1">
    <source>
        <dbReference type="SAM" id="Phobius"/>
    </source>
</evidence>
<keyword evidence="1" id="KW-0472">Membrane</keyword>
<accession>A0ABT6B8B9</accession>
<proteinExistence type="predicted"/>
<dbReference type="EMBL" id="JARJJS010000001">
    <property type="protein sequence ID" value="MDF4024322.1"/>
    <property type="molecule type" value="Genomic_DNA"/>
</dbReference>
<dbReference type="Proteomes" id="UP001528850">
    <property type="component" value="Unassembled WGS sequence"/>
</dbReference>
<sequence length="181" mass="21140">MSHSPHRRVAAVLATAVFTMLLAFFFAHVEVEIEGAHGWATSLPTWRIENRWWLDLFWGGRPMTGYHAWVFPFIALFFHFPMIFRGFWSWRAQVRVIACVMLFWVVEDGLWFILNPAFGLARFDPADVPWHRHWWGPAPTDYWVFGFLCVLLFALSAMPKARRRDVTPALGLSRVDMTESP</sequence>
<dbReference type="RefSeq" id="WP_320550315.1">
    <property type="nucleotide sequence ID" value="NZ_JAQLOK010000002.1"/>
</dbReference>